<dbReference type="Proteomes" id="UP000765509">
    <property type="component" value="Unassembled WGS sequence"/>
</dbReference>
<feature type="compositionally biased region" description="Polar residues" evidence="1">
    <location>
        <begin position="154"/>
        <end position="179"/>
    </location>
</feature>
<comment type="caution">
    <text evidence="2">The sequence shown here is derived from an EMBL/GenBank/DDBJ whole genome shotgun (WGS) entry which is preliminary data.</text>
</comment>
<organism evidence="2 3">
    <name type="scientific">Austropuccinia psidii MF-1</name>
    <dbReference type="NCBI Taxonomy" id="1389203"/>
    <lineage>
        <taxon>Eukaryota</taxon>
        <taxon>Fungi</taxon>
        <taxon>Dikarya</taxon>
        <taxon>Basidiomycota</taxon>
        <taxon>Pucciniomycotina</taxon>
        <taxon>Pucciniomycetes</taxon>
        <taxon>Pucciniales</taxon>
        <taxon>Sphaerophragmiaceae</taxon>
        <taxon>Austropuccinia</taxon>
    </lineage>
</organism>
<keyword evidence="3" id="KW-1185">Reference proteome</keyword>
<gene>
    <name evidence="2" type="ORF">O181_100840</name>
</gene>
<proteinExistence type="predicted"/>
<feature type="compositionally biased region" description="Basic and acidic residues" evidence="1">
    <location>
        <begin position="68"/>
        <end position="91"/>
    </location>
</feature>
<name>A0A9Q3PH79_9BASI</name>
<sequence length="179" mass="20576">MRNHKLLTKLPGDLEHELKCRCLKESTLDEISTTLQEVRIRTSIGRKNTHSTGFHNCESPNHYSDNSPKYREEIVSREDEKRKDQEGHESESDSVGNDCGKNSYNKPNPHEEYLVEFKSYGTEEIGSIHSKKRKPMTKHLDGLEHKPPDREGMTTRNLLAQGHMNHTNTSKKTGNSHQL</sequence>
<feature type="compositionally biased region" description="Basic and acidic residues" evidence="1">
    <location>
        <begin position="138"/>
        <end position="153"/>
    </location>
</feature>
<feature type="region of interest" description="Disordered" evidence="1">
    <location>
        <begin position="42"/>
        <end position="110"/>
    </location>
</feature>
<feature type="compositionally biased region" description="Polar residues" evidence="1">
    <location>
        <begin position="50"/>
        <end position="67"/>
    </location>
</feature>
<dbReference type="AlphaFoldDB" id="A0A9Q3PH79"/>
<protein>
    <submittedName>
        <fullName evidence="2">Uncharacterized protein</fullName>
    </submittedName>
</protein>
<evidence type="ECO:0000256" key="1">
    <source>
        <dbReference type="SAM" id="MobiDB-lite"/>
    </source>
</evidence>
<reference evidence="2" key="1">
    <citation type="submission" date="2021-03" db="EMBL/GenBank/DDBJ databases">
        <title>Draft genome sequence of rust myrtle Austropuccinia psidii MF-1, a brazilian biotype.</title>
        <authorList>
            <person name="Quecine M.C."/>
            <person name="Pachon D.M.R."/>
            <person name="Bonatelli M.L."/>
            <person name="Correr F.H."/>
            <person name="Franceschini L.M."/>
            <person name="Leite T.F."/>
            <person name="Margarido G.R.A."/>
            <person name="Almeida C.A."/>
            <person name="Ferrarezi J.A."/>
            <person name="Labate C.A."/>
        </authorList>
    </citation>
    <scope>NUCLEOTIDE SEQUENCE</scope>
    <source>
        <strain evidence="2">MF-1</strain>
    </source>
</reference>
<evidence type="ECO:0000313" key="2">
    <source>
        <dbReference type="EMBL" id="MBW0561125.1"/>
    </source>
</evidence>
<accession>A0A9Q3PH79</accession>
<feature type="region of interest" description="Disordered" evidence="1">
    <location>
        <begin position="125"/>
        <end position="179"/>
    </location>
</feature>
<dbReference type="EMBL" id="AVOT02070555">
    <property type="protein sequence ID" value="MBW0561125.1"/>
    <property type="molecule type" value="Genomic_DNA"/>
</dbReference>
<evidence type="ECO:0000313" key="3">
    <source>
        <dbReference type="Proteomes" id="UP000765509"/>
    </source>
</evidence>